<dbReference type="SUPFAM" id="SSF82919">
    <property type="entry name" value="Zn-finger domain of Sec23/24"/>
    <property type="match status" value="1"/>
</dbReference>
<dbReference type="PANTHER" id="PTHR13803:SF4">
    <property type="entry name" value="SECRETORY 24CD, ISOFORM C"/>
    <property type="match status" value="1"/>
</dbReference>
<dbReference type="Gene3D" id="2.30.30.380">
    <property type="entry name" value="Zn-finger domain of Sec23/24"/>
    <property type="match status" value="1"/>
</dbReference>
<dbReference type="Proteomes" id="UP000001194">
    <property type="component" value="Unassembled WGS sequence"/>
</dbReference>
<evidence type="ECO:0000259" key="5">
    <source>
        <dbReference type="Pfam" id="PF00626"/>
    </source>
</evidence>
<comment type="similarity">
    <text evidence="1">Belongs to the SEC23/SEC24 family. SEC24 subfamily.</text>
</comment>
<evidence type="ECO:0000256" key="4">
    <source>
        <dbReference type="SAM" id="MobiDB-lite"/>
    </source>
</evidence>
<protein>
    <submittedName>
        <fullName evidence="10">Sec24-related protein</fullName>
    </submittedName>
</protein>
<reference evidence="10 11" key="1">
    <citation type="journal article" date="2008" name="Nature">
        <title>The genome of Laccaria bicolor provides insights into mycorrhizal symbiosis.</title>
        <authorList>
            <person name="Martin F."/>
            <person name="Aerts A."/>
            <person name="Ahren D."/>
            <person name="Brun A."/>
            <person name="Danchin E.G.J."/>
            <person name="Duchaussoy F."/>
            <person name="Gibon J."/>
            <person name="Kohler A."/>
            <person name="Lindquist E."/>
            <person name="Pereda V."/>
            <person name="Salamov A."/>
            <person name="Shapiro H.J."/>
            <person name="Wuyts J."/>
            <person name="Blaudez D."/>
            <person name="Buee M."/>
            <person name="Brokstein P."/>
            <person name="Canbaeck B."/>
            <person name="Cohen D."/>
            <person name="Courty P.E."/>
            <person name="Coutinho P.M."/>
            <person name="Delaruelle C."/>
            <person name="Detter J.C."/>
            <person name="Deveau A."/>
            <person name="DiFazio S."/>
            <person name="Duplessis S."/>
            <person name="Fraissinet-Tachet L."/>
            <person name="Lucic E."/>
            <person name="Frey-Klett P."/>
            <person name="Fourrey C."/>
            <person name="Feussner I."/>
            <person name="Gay G."/>
            <person name="Grimwood J."/>
            <person name="Hoegger P.J."/>
            <person name="Jain P."/>
            <person name="Kilaru S."/>
            <person name="Labbe J."/>
            <person name="Lin Y.C."/>
            <person name="Legue V."/>
            <person name="Le Tacon F."/>
            <person name="Marmeisse R."/>
            <person name="Melayah D."/>
            <person name="Montanini B."/>
            <person name="Muratet M."/>
            <person name="Nehls U."/>
            <person name="Niculita-Hirzel H."/>
            <person name="Oudot-Le Secq M.P."/>
            <person name="Peter M."/>
            <person name="Quesneville H."/>
            <person name="Rajashekar B."/>
            <person name="Reich M."/>
            <person name="Rouhier N."/>
            <person name="Schmutz J."/>
            <person name="Yin T."/>
            <person name="Chalot M."/>
            <person name="Henrissat B."/>
            <person name="Kuees U."/>
            <person name="Lucas S."/>
            <person name="Van de Peer Y."/>
            <person name="Podila G.K."/>
            <person name="Polle A."/>
            <person name="Pukkila P.J."/>
            <person name="Richardson P.M."/>
            <person name="Rouze P."/>
            <person name="Sanders I.R."/>
            <person name="Stajich J.E."/>
            <person name="Tunlid A."/>
            <person name="Tuskan G."/>
            <person name="Grigoriev I.V."/>
        </authorList>
    </citation>
    <scope>NUCLEOTIDE SEQUENCE [LARGE SCALE GENOMIC DNA]</scope>
    <source>
        <strain evidence="11">S238N-H82 / ATCC MYA-4686</strain>
    </source>
</reference>
<feature type="region of interest" description="Disordered" evidence="4">
    <location>
        <begin position="1"/>
        <end position="25"/>
    </location>
</feature>
<dbReference type="Pfam" id="PF00626">
    <property type="entry name" value="Gelsolin"/>
    <property type="match status" value="1"/>
</dbReference>
<dbReference type="Gene3D" id="3.40.20.10">
    <property type="entry name" value="Severin"/>
    <property type="match status" value="1"/>
</dbReference>
<dbReference type="InterPro" id="IPR036175">
    <property type="entry name" value="Sec23/24_helical_dom_sf"/>
</dbReference>
<dbReference type="Gene3D" id="2.60.40.1670">
    <property type="entry name" value="beta-sandwich domain of Sec23/24"/>
    <property type="match status" value="1"/>
</dbReference>
<keyword evidence="2" id="KW-0813">Transport</keyword>
<organism evidence="11">
    <name type="scientific">Laccaria bicolor (strain S238N-H82 / ATCC MYA-4686)</name>
    <name type="common">Bicoloured deceiver</name>
    <name type="synonym">Laccaria laccata var. bicolor</name>
    <dbReference type="NCBI Taxonomy" id="486041"/>
    <lineage>
        <taxon>Eukaryota</taxon>
        <taxon>Fungi</taxon>
        <taxon>Dikarya</taxon>
        <taxon>Basidiomycota</taxon>
        <taxon>Agaricomycotina</taxon>
        <taxon>Agaricomycetes</taxon>
        <taxon>Agaricomycetidae</taxon>
        <taxon>Agaricales</taxon>
        <taxon>Agaricineae</taxon>
        <taxon>Hydnangiaceae</taxon>
        <taxon>Laccaria</taxon>
    </lineage>
</organism>
<dbReference type="KEGG" id="lbc:LACBIDRAFT_387436"/>
<dbReference type="InterPro" id="IPR007123">
    <property type="entry name" value="Gelsolin-like_dom"/>
</dbReference>
<dbReference type="InterPro" id="IPR050550">
    <property type="entry name" value="SEC23_SEC24_subfamily"/>
</dbReference>
<evidence type="ECO:0000259" key="9">
    <source>
        <dbReference type="Pfam" id="PF08033"/>
    </source>
</evidence>
<dbReference type="SUPFAM" id="SSF82754">
    <property type="entry name" value="C-terminal, gelsolin-like domain of Sec23/24"/>
    <property type="match status" value="1"/>
</dbReference>
<dbReference type="GO" id="GO:0000149">
    <property type="term" value="F:SNARE binding"/>
    <property type="evidence" value="ECO:0007669"/>
    <property type="project" value="TreeGrafter"/>
</dbReference>
<evidence type="ECO:0000256" key="1">
    <source>
        <dbReference type="ARBA" id="ARBA00008334"/>
    </source>
</evidence>
<dbReference type="STRING" id="486041.B0DAQ1"/>
<evidence type="ECO:0000256" key="2">
    <source>
        <dbReference type="ARBA" id="ARBA00022448"/>
    </source>
</evidence>
<dbReference type="InterPro" id="IPR036180">
    <property type="entry name" value="Gelsolin-like_dom_sf"/>
</dbReference>
<dbReference type="InterPro" id="IPR006896">
    <property type="entry name" value="Sec23/24_trunk_dom"/>
</dbReference>
<dbReference type="Gene3D" id="1.20.120.730">
    <property type="entry name" value="Sec23/Sec24 helical domain"/>
    <property type="match status" value="1"/>
</dbReference>
<sequence>MQAHSNHIPQPPHSAGTDYKGLRPRIDPLQIPSPIESISFDQHGWQDKIYMTLPGSHAPLCTSDFVAVDQGNASPKFIRMSTWNMPSTSKLASACHIPLAAVLQPFADLDPREEPIPLIETGDAGPPRCERCRSYINPWCTWVAGGIKWKCNLCEQETEVSSEWFCNLDANLMRLDHSQRLELNKGTVDFAVPEEYWAQQPPPTLSQSFSMDPQPLGARKPEPMNYFFALDVSSDAVISGFLHAACESLRRMLYGVEDGYACFPPESRLAILTFDQTLHFHDLSSDMTSMLVVSDIDEVFVPLQKGLFVNPVERRRSIEGLLKALPRRFTNVTTRDSALGSAIYAGLASLAGRGGHLVVFQCTRPSLGLGALHDQPKEADLYDTDKEKTLHQPRDKTWLRIGTECAEEGVGVSFFLGPNSFMDVGSVGVVASLTGGEIFFLPRFEPVRDAHVLDSQLQRLMRRWQGYNCTMKVRTSKGLRISNHYGNFHKRSPTDLDFGIFDADKAISVELEHTGTLDPRGYAHIQCALLYTTVSGKRRVRVCNLAMVIVQLAQNVFQYADMEALVCHLAREAMSQLTSQKMSTVREDLTEKCSSLLLGYRDQCAAGTRATQLILPEAFKALPAFILALQKSKPLKARQVSSDVQNYEIHRIMSMSPRTTIHHLYPQLLALHDLDDSTAAPFYTEGSDGIIKETITYPFCMRASHQYMEASGIYLIDNEEMMIFWVGSSASPQLLQDLFGVDDIMTLSPRTLPALNTTLSNQVRNILAHRFEQRGRLVRMYIARQNLDGIEIEFSDMLVEDRNNGAMSYFDCMPKRLSISAAPFLRRHKLDLTIVHQQILTVLKQGGPLGGGVNLRGSPW</sequence>
<dbReference type="PANTHER" id="PTHR13803">
    <property type="entry name" value="SEC24-RELATED PROTEIN"/>
    <property type="match status" value="1"/>
</dbReference>
<dbReference type="InterPro" id="IPR006895">
    <property type="entry name" value="Znf_Sec23_Sec24"/>
</dbReference>
<evidence type="ECO:0000259" key="8">
    <source>
        <dbReference type="Pfam" id="PF04815"/>
    </source>
</evidence>
<keyword evidence="11" id="KW-1185">Reference proteome</keyword>
<dbReference type="AlphaFoldDB" id="B0DAQ1"/>
<proteinExistence type="inferred from homology"/>
<dbReference type="EMBL" id="DS547102">
    <property type="protein sequence ID" value="EDR08249.1"/>
    <property type="molecule type" value="Genomic_DNA"/>
</dbReference>
<feature type="domain" description="Sec23/Sec24 trunk" evidence="7">
    <location>
        <begin position="221"/>
        <end position="460"/>
    </location>
</feature>
<evidence type="ECO:0000256" key="3">
    <source>
        <dbReference type="ARBA" id="ARBA00022927"/>
    </source>
</evidence>
<dbReference type="Pfam" id="PF08033">
    <property type="entry name" value="Sec23_BS"/>
    <property type="match status" value="1"/>
</dbReference>
<dbReference type="GO" id="GO:0008270">
    <property type="term" value="F:zinc ion binding"/>
    <property type="evidence" value="ECO:0007669"/>
    <property type="project" value="InterPro"/>
</dbReference>
<dbReference type="Pfam" id="PF04810">
    <property type="entry name" value="zf-Sec23_Sec24"/>
    <property type="match status" value="1"/>
</dbReference>
<dbReference type="InterPro" id="IPR036465">
    <property type="entry name" value="vWFA_dom_sf"/>
</dbReference>
<gene>
    <name evidence="10" type="ORF">LACBIDRAFT_387436</name>
</gene>
<dbReference type="SUPFAM" id="SSF53300">
    <property type="entry name" value="vWA-like"/>
    <property type="match status" value="1"/>
</dbReference>
<evidence type="ECO:0000259" key="6">
    <source>
        <dbReference type="Pfam" id="PF04810"/>
    </source>
</evidence>
<dbReference type="SUPFAM" id="SSF81811">
    <property type="entry name" value="Helical domain of Sec23/24"/>
    <property type="match status" value="1"/>
</dbReference>
<dbReference type="Gene3D" id="3.40.50.410">
    <property type="entry name" value="von Willebrand factor, type A domain"/>
    <property type="match status" value="1"/>
</dbReference>
<evidence type="ECO:0000313" key="11">
    <source>
        <dbReference type="Proteomes" id="UP000001194"/>
    </source>
</evidence>
<dbReference type="Pfam" id="PF04815">
    <property type="entry name" value="Sec23_helical"/>
    <property type="match status" value="1"/>
</dbReference>
<dbReference type="GeneID" id="6076853"/>
<feature type="domain" description="Sec23/Sec24 helical" evidence="8">
    <location>
        <begin position="561"/>
        <end position="661"/>
    </location>
</feature>
<dbReference type="SUPFAM" id="SSF81995">
    <property type="entry name" value="beta-sandwich domain of Sec23/24"/>
    <property type="match status" value="1"/>
</dbReference>
<feature type="domain" description="Sec23/Sec24 beta-sandwich" evidence="9">
    <location>
        <begin position="466"/>
        <end position="548"/>
    </location>
</feature>
<dbReference type="Pfam" id="PF04811">
    <property type="entry name" value="Sec23_trunk"/>
    <property type="match status" value="1"/>
</dbReference>
<dbReference type="GO" id="GO:0030127">
    <property type="term" value="C:COPII vesicle coat"/>
    <property type="evidence" value="ECO:0007669"/>
    <property type="project" value="InterPro"/>
</dbReference>
<evidence type="ECO:0000259" key="7">
    <source>
        <dbReference type="Pfam" id="PF04811"/>
    </source>
</evidence>
<dbReference type="InterPro" id="IPR029006">
    <property type="entry name" value="ADF-H/Gelsolin-like_dom_sf"/>
</dbReference>
<dbReference type="InterPro" id="IPR036174">
    <property type="entry name" value="Znf_Sec23_Sec24_sf"/>
</dbReference>
<name>B0DAQ1_LACBS</name>
<dbReference type="GO" id="GO:0090110">
    <property type="term" value="P:COPII-coated vesicle cargo loading"/>
    <property type="evidence" value="ECO:0007669"/>
    <property type="project" value="TreeGrafter"/>
</dbReference>
<dbReference type="GO" id="GO:0006886">
    <property type="term" value="P:intracellular protein transport"/>
    <property type="evidence" value="ECO:0007669"/>
    <property type="project" value="InterPro"/>
</dbReference>
<dbReference type="OrthoDB" id="49016at2759"/>
<accession>B0DAQ1</accession>
<dbReference type="GO" id="GO:0070971">
    <property type="term" value="C:endoplasmic reticulum exit site"/>
    <property type="evidence" value="ECO:0007669"/>
    <property type="project" value="TreeGrafter"/>
</dbReference>
<dbReference type="InParanoid" id="B0DAQ1"/>
<dbReference type="InterPro" id="IPR012990">
    <property type="entry name" value="Beta-sandwich_Sec23_24"/>
</dbReference>
<dbReference type="FunCoup" id="B0DAQ1">
    <property type="interactions" value="594"/>
</dbReference>
<dbReference type="InterPro" id="IPR006900">
    <property type="entry name" value="Sec23/24_helical_dom"/>
</dbReference>
<dbReference type="HOGENOM" id="CLU_004589_1_2_1"/>
<dbReference type="RefSeq" id="XP_001881319.1">
    <property type="nucleotide sequence ID" value="XM_001881284.1"/>
</dbReference>
<evidence type="ECO:0000313" key="10">
    <source>
        <dbReference type="EMBL" id="EDR08249.1"/>
    </source>
</evidence>
<keyword evidence="3" id="KW-0653">Protein transport</keyword>
<feature type="domain" description="Gelsolin-like" evidence="5">
    <location>
        <begin position="702"/>
        <end position="755"/>
    </location>
</feature>
<feature type="domain" description="Zinc finger Sec23/Sec24-type" evidence="6">
    <location>
        <begin position="126"/>
        <end position="163"/>
    </location>
</feature>